<dbReference type="Pfam" id="PF12733">
    <property type="entry name" value="Cadherin-like"/>
    <property type="match status" value="1"/>
</dbReference>
<comment type="caution">
    <text evidence="2">The sequence shown here is derived from an EMBL/GenBank/DDBJ whole genome shotgun (WGS) entry which is preliminary data.</text>
</comment>
<evidence type="ECO:0000259" key="1">
    <source>
        <dbReference type="Pfam" id="PF12733"/>
    </source>
</evidence>
<dbReference type="InterPro" id="IPR025883">
    <property type="entry name" value="Cadherin-like_domain"/>
</dbReference>
<name>A0ABV6DHZ8_9BACL</name>
<dbReference type="Proteomes" id="UP001589776">
    <property type="component" value="Unassembled WGS sequence"/>
</dbReference>
<protein>
    <submittedName>
        <fullName evidence="2">Cadherin-like beta sandwich domain-containing protein</fullName>
    </submittedName>
</protein>
<dbReference type="InterPro" id="IPR013783">
    <property type="entry name" value="Ig-like_fold"/>
</dbReference>
<organism evidence="2 3">
    <name type="scientific">Paenibacillus chartarius</name>
    <dbReference type="NCBI Taxonomy" id="747481"/>
    <lineage>
        <taxon>Bacteria</taxon>
        <taxon>Bacillati</taxon>
        <taxon>Bacillota</taxon>
        <taxon>Bacilli</taxon>
        <taxon>Bacillales</taxon>
        <taxon>Paenibacillaceae</taxon>
        <taxon>Paenibacillus</taxon>
    </lineage>
</organism>
<feature type="domain" description="Cadherin-like beta-sandwich-like" evidence="1">
    <location>
        <begin position="18"/>
        <end position="99"/>
    </location>
</feature>
<proteinExistence type="predicted"/>
<dbReference type="Gene3D" id="2.60.40.10">
    <property type="entry name" value="Immunoglobulins"/>
    <property type="match status" value="1"/>
</dbReference>
<sequence length="171" mass="17803">MTRAGKYELSGLALSSGSMSPAFSPSRDGYQALVDGNVDQITVTPTVPDSSAKVTVNDMEVSNGSPSSPIALKPGSNSINVLVKAPDRTEKRYVVNLVRDIKPDLSGLTLSNGTLTPPFGTVGIRPSLSNIIIGTSSSWSGAPVTVTITDYTASVDNRVTSITVTPTAAYR</sequence>
<evidence type="ECO:0000313" key="3">
    <source>
        <dbReference type="Proteomes" id="UP001589776"/>
    </source>
</evidence>
<dbReference type="EMBL" id="JBHLWN010000027">
    <property type="protein sequence ID" value="MFC0212250.1"/>
    <property type="molecule type" value="Genomic_DNA"/>
</dbReference>
<evidence type="ECO:0000313" key="2">
    <source>
        <dbReference type="EMBL" id="MFC0212250.1"/>
    </source>
</evidence>
<gene>
    <name evidence="2" type="ORF">ACFFK0_07220</name>
</gene>
<accession>A0ABV6DHZ8</accession>
<reference evidence="2 3" key="1">
    <citation type="submission" date="2024-09" db="EMBL/GenBank/DDBJ databases">
        <authorList>
            <person name="Sun Q."/>
            <person name="Mori K."/>
        </authorList>
    </citation>
    <scope>NUCLEOTIDE SEQUENCE [LARGE SCALE GENOMIC DNA]</scope>
    <source>
        <strain evidence="2 3">CCM 7759</strain>
    </source>
</reference>
<keyword evidence="3" id="KW-1185">Reference proteome</keyword>